<evidence type="ECO:0000313" key="1">
    <source>
        <dbReference type="EMBL" id="KAG8081925.1"/>
    </source>
</evidence>
<accession>A0A8J5TEK7</accession>
<gene>
    <name evidence="1" type="ORF">GUJ93_ZPchr0014g46546</name>
</gene>
<name>A0A8J5TEK7_ZIZPA</name>
<keyword evidence="2" id="KW-1185">Reference proteome</keyword>
<evidence type="ECO:0000313" key="2">
    <source>
        <dbReference type="Proteomes" id="UP000729402"/>
    </source>
</evidence>
<dbReference type="EMBL" id="JAAALK010000086">
    <property type="protein sequence ID" value="KAG8081925.1"/>
    <property type="molecule type" value="Genomic_DNA"/>
</dbReference>
<dbReference type="AlphaFoldDB" id="A0A8J5TEK7"/>
<sequence>MDATWRRERINEARHGSRQVTAAGLVKGAMRAKLGAGRSLSYQILAKVMATSKLWLDARECLTVSNNMTTQRQFGLCLQMVCADMQQPLDSIDMSFFHTNVPAASLITIVPFC</sequence>
<organism evidence="1 2">
    <name type="scientific">Zizania palustris</name>
    <name type="common">Northern wild rice</name>
    <dbReference type="NCBI Taxonomy" id="103762"/>
    <lineage>
        <taxon>Eukaryota</taxon>
        <taxon>Viridiplantae</taxon>
        <taxon>Streptophyta</taxon>
        <taxon>Embryophyta</taxon>
        <taxon>Tracheophyta</taxon>
        <taxon>Spermatophyta</taxon>
        <taxon>Magnoliopsida</taxon>
        <taxon>Liliopsida</taxon>
        <taxon>Poales</taxon>
        <taxon>Poaceae</taxon>
        <taxon>BOP clade</taxon>
        <taxon>Oryzoideae</taxon>
        <taxon>Oryzeae</taxon>
        <taxon>Zizaniinae</taxon>
        <taxon>Zizania</taxon>
    </lineage>
</organism>
<reference evidence="1" key="2">
    <citation type="submission" date="2021-02" db="EMBL/GenBank/DDBJ databases">
        <authorList>
            <person name="Kimball J.A."/>
            <person name="Haas M.W."/>
            <person name="Macchietto M."/>
            <person name="Kono T."/>
            <person name="Duquette J."/>
            <person name="Shao M."/>
        </authorList>
    </citation>
    <scope>NUCLEOTIDE SEQUENCE</scope>
    <source>
        <tissue evidence="1">Fresh leaf tissue</tissue>
    </source>
</reference>
<dbReference type="Proteomes" id="UP000729402">
    <property type="component" value="Unassembled WGS sequence"/>
</dbReference>
<reference evidence="1" key="1">
    <citation type="journal article" date="2021" name="bioRxiv">
        <title>Whole Genome Assembly and Annotation of Northern Wild Rice, Zizania palustris L., Supports a Whole Genome Duplication in the Zizania Genus.</title>
        <authorList>
            <person name="Haas M."/>
            <person name="Kono T."/>
            <person name="Macchietto M."/>
            <person name="Millas R."/>
            <person name="McGilp L."/>
            <person name="Shao M."/>
            <person name="Duquette J."/>
            <person name="Hirsch C.N."/>
            <person name="Kimball J."/>
        </authorList>
    </citation>
    <scope>NUCLEOTIDE SEQUENCE</scope>
    <source>
        <tissue evidence="1">Fresh leaf tissue</tissue>
    </source>
</reference>
<proteinExistence type="predicted"/>
<comment type="caution">
    <text evidence="1">The sequence shown here is derived from an EMBL/GenBank/DDBJ whole genome shotgun (WGS) entry which is preliminary data.</text>
</comment>
<protein>
    <submittedName>
        <fullName evidence="1">Uncharacterized protein</fullName>
    </submittedName>
</protein>